<dbReference type="SUPFAM" id="SSF48403">
    <property type="entry name" value="Ankyrin repeat"/>
    <property type="match status" value="1"/>
</dbReference>
<keyword evidence="1" id="KW-0677">Repeat</keyword>
<gene>
    <name evidence="4" type="ORF">MEDL_22213</name>
</gene>
<dbReference type="InterPro" id="IPR036770">
    <property type="entry name" value="Ankyrin_rpt-contain_sf"/>
</dbReference>
<evidence type="ECO:0008006" key="6">
    <source>
        <dbReference type="Google" id="ProtNLM"/>
    </source>
</evidence>
<sequence length="331" mass="38036">MDQGFDDIAYILLQNDMNLNDKNWDGETPLFKAVSKRYTEIVELLLDKKADPNCHACLNGFNYIEKLYPGTTVNTIYEKSARTTQYVYRSLLNYGRAMVLNRDSHEQCDSSYYEPSNIEKSHLQISICNVKYSFLPYKSYEISPLQIAASKGYTDIVKLLLDHNAEHDNITEYYQIASPLFIASNQNHFDIVNLLLNDKPSDYKIVSNIPACKNFSKREFSQSNLHLALQIAVEKGHNEIVKLFLKCTRDSYNYHKQLYRDMADIAKDKGQEQIVDLLLNQPLFKSIYGSETETVKLLLEHNTDPNICNNKSESPVYTATSLGHIQIVQLC</sequence>
<proteinExistence type="predicted"/>
<dbReference type="PANTHER" id="PTHR24198:SF165">
    <property type="entry name" value="ANKYRIN REPEAT-CONTAINING PROTEIN-RELATED"/>
    <property type="match status" value="1"/>
</dbReference>
<organism evidence="4 5">
    <name type="scientific">Mytilus edulis</name>
    <name type="common">Blue mussel</name>
    <dbReference type="NCBI Taxonomy" id="6550"/>
    <lineage>
        <taxon>Eukaryota</taxon>
        <taxon>Metazoa</taxon>
        <taxon>Spiralia</taxon>
        <taxon>Lophotrochozoa</taxon>
        <taxon>Mollusca</taxon>
        <taxon>Bivalvia</taxon>
        <taxon>Autobranchia</taxon>
        <taxon>Pteriomorphia</taxon>
        <taxon>Mytilida</taxon>
        <taxon>Mytiloidea</taxon>
        <taxon>Mytilidae</taxon>
        <taxon>Mytilinae</taxon>
        <taxon>Mytilus</taxon>
    </lineage>
</organism>
<dbReference type="Gene3D" id="1.25.40.20">
    <property type="entry name" value="Ankyrin repeat-containing domain"/>
    <property type="match status" value="3"/>
</dbReference>
<dbReference type="Proteomes" id="UP000683360">
    <property type="component" value="Unassembled WGS sequence"/>
</dbReference>
<dbReference type="OrthoDB" id="10386846at2759"/>
<evidence type="ECO:0000256" key="1">
    <source>
        <dbReference type="ARBA" id="ARBA00022737"/>
    </source>
</evidence>
<dbReference type="Pfam" id="PF12796">
    <property type="entry name" value="Ank_2"/>
    <property type="match status" value="2"/>
</dbReference>
<dbReference type="SMART" id="SM00248">
    <property type="entry name" value="ANK"/>
    <property type="match status" value="5"/>
</dbReference>
<evidence type="ECO:0000313" key="4">
    <source>
        <dbReference type="EMBL" id="CAG2207983.1"/>
    </source>
</evidence>
<dbReference type="InterPro" id="IPR002110">
    <property type="entry name" value="Ankyrin_rpt"/>
</dbReference>
<dbReference type="PROSITE" id="PS50297">
    <property type="entry name" value="ANK_REP_REGION"/>
    <property type="match status" value="2"/>
</dbReference>
<dbReference type="AlphaFoldDB" id="A0A8S3RMP3"/>
<feature type="repeat" description="ANK" evidence="3">
    <location>
        <begin position="25"/>
        <end position="53"/>
    </location>
</feature>
<keyword evidence="2 3" id="KW-0040">ANK repeat</keyword>
<keyword evidence="5" id="KW-1185">Reference proteome</keyword>
<protein>
    <recommendedName>
        <fullName evidence="6">Ankyrin repeat protein</fullName>
    </recommendedName>
</protein>
<evidence type="ECO:0000256" key="2">
    <source>
        <dbReference type="ARBA" id="ARBA00023043"/>
    </source>
</evidence>
<dbReference type="PROSITE" id="PS50088">
    <property type="entry name" value="ANK_REPEAT"/>
    <property type="match status" value="2"/>
</dbReference>
<comment type="caution">
    <text evidence="4">The sequence shown here is derived from an EMBL/GenBank/DDBJ whole genome shotgun (WGS) entry which is preliminary data.</text>
</comment>
<feature type="repeat" description="ANK" evidence="3">
    <location>
        <begin position="140"/>
        <end position="172"/>
    </location>
</feature>
<name>A0A8S3RMP3_MYTED</name>
<reference evidence="4" key="1">
    <citation type="submission" date="2021-03" db="EMBL/GenBank/DDBJ databases">
        <authorList>
            <person name="Bekaert M."/>
        </authorList>
    </citation>
    <scope>NUCLEOTIDE SEQUENCE</scope>
</reference>
<evidence type="ECO:0000313" key="5">
    <source>
        <dbReference type="Proteomes" id="UP000683360"/>
    </source>
</evidence>
<dbReference type="EMBL" id="CAJPWZ010001097">
    <property type="protein sequence ID" value="CAG2207983.1"/>
    <property type="molecule type" value="Genomic_DNA"/>
</dbReference>
<dbReference type="PANTHER" id="PTHR24198">
    <property type="entry name" value="ANKYRIN REPEAT AND PROTEIN KINASE DOMAIN-CONTAINING PROTEIN"/>
    <property type="match status" value="1"/>
</dbReference>
<accession>A0A8S3RMP3</accession>
<evidence type="ECO:0000256" key="3">
    <source>
        <dbReference type="PROSITE-ProRule" id="PRU00023"/>
    </source>
</evidence>